<keyword evidence="11 15" id="KW-1133">Transmembrane helix</keyword>
<evidence type="ECO:0000256" key="3">
    <source>
        <dbReference type="ARBA" id="ARBA00012438"/>
    </source>
</evidence>
<evidence type="ECO:0000256" key="8">
    <source>
        <dbReference type="ARBA" id="ARBA00022741"/>
    </source>
</evidence>
<keyword evidence="7 15" id="KW-0812">Transmembrane</keyword>
<evidence type="ECO:0000256" key="5">
    <source>
        <dbReference type="ARBA" id="ARBA00022553"/>
    </source>
</evidence>
<comment type="caution">
    <text evidence="18">The sequence shown here is derived from an EMBL/GenBank/DDBJ whole genome shotgun (WGS) entry which is preliminary data.</text>
</comment>
<keyword evidence="5" id="KW-0597">Phosphoprotein</keyword>
<evidence type="ECO:0000256" key="6">
    <source>
        <dbReference type="ARBA" id="ARBA00022679"/>
    </source>
</evidence>
<dbReference type="PANTHER" id="PTHR45528">
    <property type="entry name" value="SENSOR HISTIDINE KINASE CPXA"/>
    <property type="match status" value="1"/>
</dbReference>
<keyword evidence="4" id="KW-1003">Cell membrane</keyword>
<dbReference type="CDD" id="cd00082">
    <property type="entry name" value="HisKA"/>
    <property type="match status" value="1"/>
</dbReference>
<dbReference type="PROSITE" id="PS50885">
    <property type="entry name" value="HAMP"/>
    <property type="match status" value="1"/>
</dbReference>
<dbReference type="GO" id="GO:0005886">
    <property type="term" value="C:plasma membrane"/>
    <property type="evidence" value="ECO:0007669"/>
    <property type="project" value="UniProtKB-SubCell"/>
</dbReference>
<feature type="coiled-coil region" evidence="14">
    <location>
        <begin position="264"/>
        <end position="291"/>
    </location>
</feature>
<keyword evidence="10" id="KW-0067">ATP-binding</keyword>
<evidence type="ECO:0000256" key="13">
    <source>
        <dbReference type="ARBA" id="ARBA00023136"/>
    </source>
</evidence>
<evidence type="ECO:0000256" key="9">
    <source>
        <dbReference type="ARBA" id="ARBA00022777"/>
    </source>
</evidence>
<sequence length="511" mass="58261">MKLIYQQMLAFFVVIITLLVILGVSFFHLMKENVYKTTWSQMESYAYSLKNSSMTLQSTNSGQKLVLDNVKLQTSETLLQNQEVHFTIYTGRKKIIYPSNGFKSTISKSDWKKLKQGEILKRRKDVGGRKISVKNKKLSSYFKNKMQSSNKNKRLPEIQKQQQQVTTDVFVPCFDSSGNLVAVISVGAMVSSVESNLQDIQKSLLYALLISALLGIFVSYILAHYTTKRISRLRGAVHQIAEGNFDVKIENNGRDELDYLAGDFNQMTDSLKESREEIKRQEDRRRQFMADAAHEMRTPLTTVNGLLEGLAYDAIPEESKGKSIELMRNETNRLIRLVNENLDYEKIRSGAITLSKSKFDAVQVIKNIVQQLTKKAKEVGDEFELNIPKELSVYADYDRFVQVVFNITQNAIQFTQNGKIGISAERGYHETIIRISDTGIGMSKEQLRNIWERYYKADPSRNNTKYGESGLGLSIVHQLMQLHKGKIEVTSQEGQGTTFILTFPDEEVSEV</sequence>
<evidence type="ECO:0000313" key="19">
    <source>
        <dbReference type="Proteomes" id="UP001139006"/>
    </source>
</evidence>
<accession>A0A9X2FIS5</accession>
<dbReference type="PRINTS" id="PR00344">
    <property type="entry name" value="BCTRLSENSOR"/>
</dbReference>
<comment type="catalytic activity">
    <reaction evidence="1">
        <text>ATP + protein L-histidine = ADP + protein N-phospho-L-histidine.</text>
        <dbReference type="EC" id="2.7.13.3"/>
    </reaction>
</comment>
<evidence type="ECO:0000256" key="2">
    <source>
        <dbReference type="ARBA" id="ARBA00004651"/>
    </source>
</evidence>
<reference evidence="18 19" key="1">
    <citation type="journal article" date="2023" name="Int. J. Syst. Evol. Microbiol.">
        <title>Ligilactobacillus ubinensis sp. nov., a novel species isolated from the wild ferment of a durian fruit (Durio zibethinus).</title>
        <authorList>
            <person name="Heng Y.C."/>
            <person name="Menon N."/>
            <person name="Chen B."/>
            <person name="Loo B.Z.L."/>
            <person name="Wong G.W.J."/>
            <person name="Lim A.C.H."/>
            <person name="Silvaraju S."/>
            <person name="Kittelmann S."/>
        </authorList>
    </citation>
    <scope>NUCLEOTIDE SEQUENCE [LARGE SCALE GENOMIC DNA]</scope>
    <source>
        <strain evidence="18 19">WILCCON 0076</strain>
    </source>
</reference>
<evidence type="ECO:0000256" key="1">
    <source>
        <dbReference type="ARBA" id="ARBA00000085"/>
    </source>
</evidence>
<dbReference type="Gene3D" id="3.30.565.10">
    <property type="entry name" value="Histidine kinase-like ATPase, C-terminal domain"/>
    <property type="match status" value="1"/>
</dbReference>
<dbReference type="PANTHER" id="PTHR45528:SF1">
    <property type="entry name" value="SENSOR HISTIDINE KINASE CPXA"/>
    <property type="match status" value="1"/>
</dbReference>
<dbReference type="Pfam" id="PF00672">
    <property type="entry name" value="HAMP"/>
    <property type="match status" value="1"/>
</dbReference>
<comment type="subcellular location">
    <subcellularLocation>
        <location evidence="2">Cell membrane</location>
        <topology evidence="2">Multi-pass membrane protein</topology>
    </subcellularLocation>
</comment>
<evidence type="ECO:0000259" key="17">
    <source>
        <dbReference type="PROSITE" id="PS50885"/>
    </source>
</evidence>
<dbReference type="SMART" id="SM00387">
    <property type="entry name" value="HATPase_c"/>
    <property type="match status" value="1"/>
</dbReference>
<dbReference type="Gene3D" id="1.10.287.130">
    <property type="match status" value="1"/>
</dbReference>
<keyword evidence="12" id="KW-0902">Two-component regulatory system</keyword>
<dbReference type="InterPro" id="IPR004358">
    <property type="entry name" value="Sig_transdc_His_kin-like_C"/>
</dbReference>
<dbReference type="SUPFAM" id="SSF55874">
    <property type="entry name" value="ATPase domain of HSP90 chaperone/DNA topoisomerase II/histidine kinase"/>
    <property type="match status" value="1"/>
</dbReference>
<keyword evidence="19" id="KW-1185">Reference proteome</keyword>
<dbReference type="InterPro" id="IPR003661">
    <property type="entry name" value="HisK_dim/P_dom"/>
</dbReference>
<dbReference type="GO" id="GO:0005524">
    <property type="term" value="F:ATP binding"/>
    <property type="evidence" value="ECO:0007669"/>
    <property type="project" value="UniProtKB-KW"/>
</dbReference>
<gene>
    <name evidence="18" type="ORF">LB941_02950</name>
</gene>
<dbReference type="InterPro" id="IPR050398">
    <property type="entry name" value="HssS/ArlS-like"/>
</dbReference>
<dbReference type="CDD" id="cd00075">
    <property type="entry name" value="HATPase"/>
    <property type="match status" value="1"/>
</dbReference>
<evidence type="ECO:0000313" key="18">
    <source>
        <dbReference type="EMBL" id="MCP0886295.1"/>
    </source>
</evidence>
<dbReference type="Pfam" id="PF02518">
    <property type="entry name" value="HATPase_c"/>
    <property type="match status" value="1"/>
</dbReference>
<dbReference type="Gene3D" id="6.10.340.10">
    <property type="match status" value="1"/>
</dbReference>
<keyword evidence="9 18" id="KW-0418">Kinase</keyword>
<evidence type="ECO:0000256" key="7">
    <source>
        <dbReference type="ARBA" id="ARBA00022692"/>
    </source>
</evidence>
<dbReference type="Pfam" id="PF00512">
    <property type="entry name" value="HisKA"/>
    <property type="match status" value="1"/>
</dbReference>
<feature type="domain" description="HAMP" evidence="17">
    <location>
        <begin position="224"/>
        <end position="276"/>
    </location>
</feature>
<dbReference type="SMART" id="SM00388">
    <property type="entry name" value="HisKA"/>
    <property type="match status" value="1"/>
</dbReference>
<dbReference type="InterPro" id="IPR036097">
    <property type="entry name" value="HisK_dim/P_sf"/>
</dbReference>
<evidence type="ECO:0000256" key="15">
    <source>
        <dbReference type="SAM" id="Phobius"/>
    </source>
</evidence>
<keyword evidence="6" id="KW-0808">Transferase</keyword>
<protein>
    <recommendedName>
        <fullName evidence="3">histidine kinase</fullName>
        <ecNumber evidence="3">2.7.13.3</ecNumber>
    </recommendedName>
</protein>
<dbReference type="Proteomes" id="UP001139006">
    <property type="component" value="Unassembled WGS sequence"/>
</dbReference>
<dbReference type="FunFam" id="3.30.565.10:FF:000006">
    <property type="entry name" value="Sensor histidine kinase WalK"/>
    <property type="match status" value="1"/>
</dbReference>
<dbReference type="GO" id="GO:0000155">
    <property type="term" value="F:phosphorelay sensor kinase activity"/>
    <property type="evidence" value="ECO:0007669"/>
    <property type="project" value="InterPro"/>
</dbReference>
<feature type="domain" description="Histidine kinase" evidence="16">
    <location>
        <begin position="291"/>
        <end position="507"/>
    </location>
</feature>
<dbReference type="FunFam" id="1.10.287.130:FF:000001">
    <property type="entry name" value="Two-component sensor histidine kinase"/>
    <property type="match status" value="1"/>
</dbReference>
<evidence type="ECO:0000256" key="11">
    <source>
        <dbReference type="ARBA" id="ARBA00022989"/>
    </source>
</evidence>
<dbReference type="SUPFAM" id="SSF47384">
    <property type="entry name" value="Homodimeric domain of signal transducing histidine kinase"/>
    <property type="match status" value="1"/>
</dbReference>
<dbReference type="SUPFAM" id="SSF158472">
    <property type="entry name" value="HAMP domain-like"/>
    <property type="match status" value="1"/>
</dbReference>
<dbReference type="EC" id="2.7.13.3" evidence="3"/>
<name>A0A9X2FIS5_9LACO</name>
<evidence type="ECO:0000259" key="16">
    <source>
        <dbReference type="PROSITE" id="PS50109"/>
    </source>
</evidence>
<feature type="transmembrane region" description="Helical" evidence="15">
    <location>
        <begin position="9"/>
        <end position="30"/>
    </location>
</feature>
<dbReference type="InterPro" id="IPR003594">
    <property type="entry name" value="HATPase_dom"/>
</dbReference>
<dbReference type="SMART" id="SM00304">
    <property type="entry name" value="HAMP"/>
    <property type="match status" value="1"/>
</dbReference>
<evidence type="ECO:0000256" key="14">
    <source>
        <dbReference type="SAM" id="Coils"/>
    </source>
</evidence>
<proteinExistence type="predicted"/>
<keyword evidence="14" id="KW-0175">Coiled coil</keyword>
<evidence type="ECO:0000256" key="4">
    <source>
        <dbReference type="ARBA" id="ARBA00022475"/>
    </source>
</evidence>
<dbReference type="InterPro" id="IPR036890">
    <property type="entry name" value="HATPase_C_sf"/>
</dbReference>
<dbReference type="InterPro" id="IPR005467">
    <property type="entry name" value="His_kinase_dom"/>
</dbReference>
<evidence type="ECO:0000256" key="10">
    <source>
        <dbReference type="ARBA" id="ARBA00022840"/>
    </source>
</evidence>
<dbReference type="AlphaFoldDB" id="A0A9X2FIS5"/>
<organism evidence="18 19">
    <name type="scientific">Ligilactobacillus ubinensis</name>
    <dbReference type="NCBI Taxonomy" id="2876789"/>
    <lineage>
        <taxon>Bacteria</taxon>
        <taxon>Bacillati</taxon>
        <taxon>Bacillota</taxon>
        <taxon>Bacilli</taxon>
        <taxon>Lactobacillales</taxon>
        <taxon>Lactobacillaceae</taxon>
        <taxon>Ligilactobacillus</taxon>
    </lineage>
</organism>
<dbReference type="PROSITE" id="PS50109">
    <property type="entry name" value="HIS_KIN"/>
    <property type="match status" value="1"/>
</dbReference>
<dbReference type="InterPro" id="IPR003660">
    <property type="entry name" value="HAMP_dom"/>
</dbReference>
<feature type="transmembrane region" description="Helical" evidence="15">
    <location>
        <begin position="204"/>
        <end position="223"/>
    </location>
</feature>
<dbReference type="RefSeq" id="WP_253359345.1">
    <property type="nucleotide sequence ID" value="NZ_JAIULA010000004.1"/>
</dbReference>
<keyword evidence="8" id="KW-0547">Nucleotide-binding</keyword>
<dbReference type="CDD" id="cd06225">
    <property type="entry name" value="HAMP"/>
    <property type="match status" value="1"/>
</dbReference>
<keyword evidence="13 15" id="KW-0472">Membrane</keyword>
<evidence type="ECO:0000256" key="12">
    <source>
        <dbReference type="ARBA" id="ARBA00023012"/>
    </source>
</evidence>
<dbReference type="EMBL" id="JAIULA010000004">
    <property type="protein sequence ID" value="MCP0886295.1"/>
    <property type="molecule type" value="Genomic_DNA"/>
</dbReference>